<keyword evidence="1" id="KW-0472">Membrane</keyword>
<keyword evidence="1" id="KW-0812">Transmembrane</keyword>
<organism evidence="3 4">
    <name type="scientific">Methanosarcina acetivorans</name>
    <dbReference type="NCBI Taxonomy" id="2214"/>
    <lineage>
        <taxon>Archaea</taxon>
        <taxon>Methanobacteriati</taxon>
        <taxon>Methanobacteriota</taxon>
        <taxon>Stenosarchaea group</taxon>
        <taxon>Methanomicrobia</taxon>
        <taxon>Methanosarcinales</taxon>
        <taxon>Methanosarcinaceae</taxon>
        <taxon>Methanosarcina</taxon>
    </lineage>
</organism>
<keyword evidence="1" id="KW-1133">Transmembrane helix</keyword>
<dbReference type="Proteomes" id="UP000600774">
    <property type="component" value="Unassembled WGS sequence"/>
</dbReference>
<feature type="transmembrane region" description="Helical" evidence="1">
    <location>
        <begin position="188"/>
        <end position="207"/>
    </location>
</feature>
<proteinExistence type="predicted"/>
<accession>A0A832W8Q0</accession>
<sequence>MIPSVTTPLKHHIELLTACIIYGTVGIFMELLKDMSVGSIIFYRVLFGLSAIICYLAITGNLGQLSLKRKKKYLLLLGILYVSQMFSYYSAIRYLGASSAVLLLYTDPIYLTFLAPIILGEKNTGRTILALFLGLIGVFYVTRPEGGFEQLAFGSTYLKGVIFGLIGGLFSSGVIISVRFLRDEYNGLTQLVWQSAISLVFLSPFAVTLPGQVLAANLPILTLFGILITGVGAVFYIRGVAGVSAITGSILTLLEPVSCIFFDYTILGSPIHSGMLIGSFFILAAAIVVSLDNFDFLKKLVLGEKIVSSKKISWKKGLLRVLDK</sequence>
<dbReference type="SUPFAM" id="SSF103481">
    <property type="entry name" value="Multidrug resistance efflux transporter EmrE"/>
    <property type="match status" value="2"/>
</dbReference>
<dbReference type="AlphaFoldDB" id="A0A832W8Q0"/>
<feature type="transmembrane region" description="Helical" evidence="1">
    <location>
        <begin position="126"/>
        <end position="142"/>
    </location>
</feature>
<dbReference type="EMBL" id="DUJU01000035">
    <property type="protein sequence ID" value="HIH93006.1"/>
    <property type="molecule type" value="Genomic_DNA"/>
</dbReference>
<evidence type="ECO:0000313" key="3">
    <source>
        <dbReference type="EMBL" id="HIH93006.1"/>
    </source>
</evidence>
<name>A0A832W8Q0_9EURY</name>
<comment type="caution">
    <text evidence="3">The sequence shown here is derived from an EMBL/GenBank/DDBJ whole genome shotgun (WGS) entry which is preliminary data.</text>
</comment>
<dbReference type="OMA" id="EIAFDLW"/>
<feature type="transmembrane region" description="Helical" evidence="1">
    <location>
        <begin position="162"/>
        <end position="181"/>
    </location>
</feature>
<dbReference type="InterPro" id="IPR037185">
    <property type="entry name" value="EmrE-like"/>
</dbReference>
<dbReference type="RefSeq" id="WP_011021671.1">
    <property type="nucleotide sequence ID" value="NZ_DUJU01000035.1"/>
</dbReference>
<dbReference type="GO" id="GO:0016020">
    <property type="term" value="C:membrane"/>
    <property type="evidence" value="ECO:0007669"/>
    <property type="project" value="InterPro"/>
</dbReference>
<feature type="transmembrane region" description="Helical" evidence="1">
    <location>
        <begin position="41"/>
        <end position="61"/>
    </location>
</feature>
<feature type="transmembrane region" description="Helical" evidence="1">
    <location>
        <begin position="97"/>
        <end position="119"/>
    </location>
</feature>
<evidence type="ECO:0000259" key="2">
    <source>
        <dbReference type="Pfam" id="PF00892"/>
    </source>
</evidence>
<feature type="transmembrane region" description="Helical" evidence="1">
    <location>
        <begin position="273"/>
        <end position="291"/>
    </location>
</feature>
<reference evidence="3" key="1">
    <citation type="journal article" date="2020" name="bioRxiv">
        <title>A rank-normalized archaeal taxonomy based on genome phylogeny resolves widespread incomplete and uneven classifications.</title>
        <authorList>
            <person name="Rinke C."/>
            <person name="Chuvochina M."/>
            <person name="Mussig A.J."/>
            <person name="Chaumeil P.-A."/>
            <person name="Waite D.W."/>
            <person name="Whitman W.B."/>
            <person name="Parks D.H."/>
            <person name="Hugenholtz P."/>
        </authorList>
    </citation>
    <scope>NUCLEOTIDE SEQUENCE</scope>
    <source>
        <strain evidence="3">UBA8876</strain>
    </source>
</reference>
<feature type="transmembrane region" description="Helical" evidence="1">
    <location>
        <begin position="12"/>
        <end position="29"/>
    </location>
</feature>
<feature type="transmembrane region" description="Helical" evidence="1">
    <location>
        <begin position="213"/>
        <end position="237"/>
    </location>
</feature>
<feature type="domain" description="EamA" evidence="2">
    <location>
        <begin position="159"/>
        <end position="290"/>
    </location>
</feature>
<dbReference type="Pfam" id="PF00892">
    <property type="entry name" value="EamA"/>
    <property type="match status" value="2"/>
</dbReference>
<dbReference type="PANTHER" id="PTHR22911:SF79">
    <property type="entry name" value="MOBA-LIKE NTP TRANSFERASE DOMAIN-CONTAINING PROTEIN"/>
    <property type="match status" value="1"/>
</dbReference>
<evidence type="ECO:0000313" key="4">
    <source>
        <dbReference type="Proteomes" id="UP000600774"/>
    </source>
</evidence>
<dbReference type="PANTHER" id="PTHR22911">
    <property type="entry name" value="ACYL-MALONYL CONDENSING ENZYME-RELATED"/>
    <property type="match status" value="1"/>
</dbReference>
<dbReference type="GeneID" id="1473554"/>
<gene>
    <name evidence="3" type="ORF">HA338_02850</name>
</gene>
<evidence type="ECO:0000256" key="1">
    <source>
        <dbReference type="SAM" id="Phobius"/>
    </source>
</evidence>
<feature type="transmembrane region" description="Helical" evidence="1">
    <location>
        <begin position="249"/>
        <end position="267"/>
    </location>
</feature>
<feature type="transmembrane region" description="Helical" evidence="1">
    <location>
        <begin position="73"/>
        <end position="91"/>
    </location>
</feature>
<feature type="domain" description="EamA" evidence="2">
    <location>
        <begin position="15"/>
        <end position="142"/>
    </location>
</feature>
<protein>
    <submittedName>
        <fullName evidence="3">DMT family transporter</fullName>
    </submittedName>
</protein>
<dbReference type="InterPro" id="IPR000620">
    <property type="entry name" value="EamA_dom"/>
</dbReference>